<dbReference type="GeneID" id="61525752"/>
<reference evidence="2" key="1">
    <citation type="submission" date="2016-06" db="EMBL/GenBank/DDBJ databases">
        <authorList>
            <person name="Xu Y."/>
            <person name="Nagy A."/>
            <person name="Yan X."/>
            <person name="Kim S.W."/>
            <person name="Haley B."/>
            <person name="Liu N.T."/>
            <person name="Nou X."/>
        </authorList>
    </citation>
    <scope>NUCLEOTIDE SEQUENCE [LARGE SCALE GENOMIC DNA]</scope>
    <source>
        <strain evidence="2">ATCC 49129</strain>
    </source>
</reference>
<organism evidence="1 2">
    <name type="scientific">Ralstonia insidiosa</name>
    <dbReference type="NCBI Taxonomy" id="190721"/>
    <lineage>
        <taxon>Bacteria</taxon>
        <taxon>Pseudomonadati</taxon>
        <taxon>Pseudomonadota</taxon>
        <taxon>Betaproteobacteria</taxon>
        <taxon>Burkholderiales</taxon>
        <taxon>Burkholderiaceae</taxon>
        <taxon>Ralstonia</taxon>
    </lineage>
</organism>
<dbReference type="AlphaFoldDB" id="A0A191ZVU6"/>
<proteinExistence type="predicted"/>
<evidence type="ECO:0000313" key="2">
    <source>
        <dbReference type="Proteomes" id="UP000078572"/>
    </source>
</evidence>
<dbReference type="EMBL" id="CP016022">
    <property type="protein sequence ID" value="ANJ72208.1"/>
    <property type="molecule type" value="Genomic_DNA"/>
</dbReference>
<dbReference type="Proteomes" id="UP000078572">
    <property type="component" value="Chromosome 1"/>
</dbReference>
<dbReference type="RefSeq" id="WP_064802950.1">
    <property type="nucleotide sequence ID" value="NZ_CP016022.1"/>
</dbReference>
<keyword evidence="2" id="KW-1185">Reference proteome</keyword>
<gene>
    <name evidence="1" type="ORF">A9Y76_06915</name>
</gene>
<protein>
    <submittedName>
        <fullName evidence="1">Uncharacterized protein</fullName>
    </submittedName>
</protein>
<evidence type="ECO:0000313" key="1">
    <source>
        <dbReference type="EMBL" id="ANJ72208.1"/>
    </source>
</evidence>
<accession>A0A191ZVU6</accession>
<sequence length="101" mass="11253">MATVEIMSISLEEDEAIQFAAKAAALSYAMKNGQAEEMEAMFISALNALINDQLMNKEKDSFKVFNKNILDLALLNAASFNKNIVDLAEEAEKRINKQTKH</sequence>
<name>A0A191ZVU6_9RALS</name>